<dbReference type="InterPro" id="IPR052021">
    <property type="entry name" value="Type-I_RS_S_subunit"/>
</dbReference>
<keyword evidence="3" id="KW-0238">DNA-binding</keyword>
<gene>
    <name evidence="5" type="ORF">FYJ39_16975</name>
</gene>
<name>A0A7X2NNW0_9CLOT</name>
<feature type="domain" description="Type I restriction modification DNA specificity" evidence="4">
    <location>
        <begin position="209"/>
        <end position="361"/>
    </location>
</feature>
<dbReference type="EMBL" id="VUMD01000019">
    <property type="protein sequence ID" value="MSS38180.1"/>
    <property type="molecule type" value="Genomic_DNA"/>
</dbReference>
<evidence type="ECO:0000256" key="2">
    <source>
        <dbReference type="ARBA" id="ARBA00022747"/>
    </source>
</evidence>
<comment type="caution">
    <text evidence="5">The sequence shown here is derived from an EMBL/GenBank/DDBJ whole genome shotgun (WGS) entry which is preliminary data.</text>
</comment>
<evidence type="ECO:0000259" key="4">
    <source>
        <dbReference type="Pfam" id="PF01420"/>
    </source>
</evidence>
<dbReference type="AlphaFoldDB" id="A0A7X2NNW0"/>
<feature type="domain" description="Type I restriction modification DNA specificity" evidence="4">
    <location>
        <begin position="7"/>
        <end position="125"/>
    </location>
</feature>
<dbReference type="Proteomes" id="UP000429958">
    <property type="component" value="Unassembled WGS sequence"/>
</dbReference>
<dbReference type="InterPro" id="IPR044946">
    <property type="entry name" value="Restrct_endonuc_typeI_TRD_sf"/>
</dbReference>
<organism evidence="5 6">
    <name type="scientific">Clostridium porci</name>
    <dbReference type="NCBI Taxonomy" id="2605778"/>
    <lineage>
        <taxon>Bacteria</taxon>
        <taxon>Bacillati</taxon>
        <taxon>Bacillota</taxon>
        <taxon>Clostridia</taxon>
        <taxon>Eubacteriales</taxon>
        <taxon>Clostridiaceae</taxon>
        <taxon>Clostridium</taxon>
    </lineage>
</organism>
<proteinExistence type="inferred from homology"/>
<dbReference type="PANTHER" id="PTHR30408:SF13">
    <property type="entry name" value="TYPE I RESTRICTION ENZYME HINDI SPECIFICITY SUBUNIT"/>
    <property type="match status" value="1"/>
</dbReference>
<comment type="similarity">
    <text evidence="1">Belongs to the type-I restriction system S methylase family.</text>
</comment>
<evidence type="ECO:0000313" key="6">
    <source>
        <dbReference type="Proteomes" id="UP000429958"/>
    </source>
</evidence>
<keyword evidence="2" id="KW-0680">Restriction system</keyword>
<dbReference type="PANTHER" id="PTHR30408">
    <property type="entry name" value="TYPE-1 RESTRICTION ENZYME ECOKI SPECIFICITY PROTEIN"/>
    <property type="match status" value="1"/>
</dbReference>
<dbReference type="GO" id="GO:0003677">
    <property type="term" value="F:DNA binding"/>
    <property type="evidence" value="ECO:0007669"/>
    <property type="project" value="UniProtKB-KW"/>
</dbReference>
<dbReference type="GO" id="GO:0009307">
    <property type="term" value="P:DNA restriction-modification system"/>
    <property type="evidence" value="ECO:0007669"/>
    <property type="project" value="UniProtKB-KW"/>
</dbReference>
<accession>A0A7X2NNW0</accession>
<keyword evidence="6" id="KW-1185">Reference proteome</keyword>
<dbReference type="Gene3D" id="3.90.220.20">
    <property type="entry name" value="DNA methylase specificity domains"/>
    <property type="match status" value="2"/>
</dbReference>
<evidence type="ECO:0000256" key="3">
    <source>
        <dbReference type="ARBA" id="ARBA00023125"/>
    </source>
</evidence>
<evidence type="ECO:0000256" key="1">
    <source>
        <dbReference type="ARBA" id="ARBA00010923"/>
    </source>
</evidence>
<dbReference type="RefSeq" id="WP_154473619.1">
    <property type="nucleotide sequence ID" value="NZ_VUMD01000019.1"/>
</dbReference>
<protein>
    <recommendedName>
        <fullName evidence="4">Type I restriction modification DNA specificity domain-containing protein</fullName>
    </recommendedName>
</protein>
<reference evidence="5 6" key="1">
    <citation type="submission" date="2019-08" db="EMBL/GenBank/DDBJ databases">
        <title>In-depth cultivation of the pig gut microbiome towards novel bacterial diversity and tailored functional studies.</title>
        <authorList>
            <person name="Wylensek D."/>
            <person name="Hitch T.C.A."/>
            <person name="Clavel T."/>
        </authorList>
    </citation>
    <scope>NUCLEOTIDE SEQUENCE [LARGE SCALE GENOMIC DNA]</scope>
    <source>
        <strain evidence="5 6">WCA-389-WT-23D1</strain>
    </source>
</reference>
<dbReference type="SUPFAM" id="SSF116734">
    <property type="entry name" value="DNA methylase specificity domain"/>
    <property type="match status" value="2"/>
</dbReference>
<dbReference type="Pfam" id="PF01420">
    <property type="entry name" value="Methylase_S"/>
    <property type="match status" value="2"/>
</dbReference>
<evidence type="ECO:0000313" key="5">
    <source>
        <dbReference type="EMBL" id="MSS38180.1"/>
    </source>
</evidence>
<dbReference type="InterPro" id="IPR000055">
    <property type="entry name" value="Restrct_endonuc_typeI_TRD"/>
</dbReference>
<sequence>MSLDARRWEKFCFSDIFIIKNGFYNKKPENCGKGTIPFLGAVDDNNGVTEYYTTEEIESASKTGDLPNAPLDKKLFPPKAVCVTNNGSVGYAYYQNKTFTCSHDVNALYLKDNEFNEYTGLFVATVIMHDRYRWDYGRKWRPKRMVFSEIKLPIMQDENGNAIIDKDHKYSPAGFLPDWEYMEKYIRQLHSKRISTAIKSQCRDMKLADWKQFKLTDLFDICRGNGLSRIALDDGSDNGINFISRQSYNNGVNSVIEQLENVKPFDGGCITVALGGEYLGSSFVQLKPFYTGAHMAVLTPKDAEMTLYSKLFICTLIRFESKIKYCAFGRELDTHIDREFSIKLPVRIDGNPDWDWMDAYMKSLPYSDRL</sequence>